<sequence length="458" mass="52257">MLNRKIRKDLLAAYDSSSKLNDNLNCKKSIKNSKNLNTDNKFKKILSKKTDNNDKKTIDEKQGKNVSDADKKENKQFKNVNVLMSALGSIIKNINISDERNIHEREDAVKAIEKLLSQFSLNGEDFNINYILNEIKKYFSDNLNLESIDFEKVKSILVDIQQMKDVKSDKETSDLYKLLDELQEILKDNKDNKTDTKNAVQNLKGYQKDESLKNFTVKSANSIKSSNELEEDKNITSNSNDLEESKKIVSDKLKESGENEKTNSKKLFKLGIIRTKSSNISEKHDLSKANEFINTGNSSIENEKVINAVKTGQFLKNNNLELGKIFNQIIENAKTYINDDNSQITIKLKPDFLGNLSMKIIVERGILVAKFDVESQIVKQAIEANLEDLRSALSEKGFEIKEFSVSVNQDSSYNQSTFDRYKGKKAKKVVLNEEQLEKNYMTNQTYLNGLDSTINYLA</sequence>
<dbReference type="InterPro" id="IPR038610">
    <property type="entry name" value="FliK-like_C_sf"/>
</dbReference>
<dbReference type="Proteomes" id="UP000184082">
    <property type="component" value="Unassembled WGS sequence"/>
</dbReference>
<reference evidence="2 3" key="1">
    <citation type="submission" date="2016-11" db="EMBL/GenBank/DDBJ databases">
        <authorList>
            <person name="Jaros S."/>
            <person name="Januszkiewicz K."/>
            <person name="Wedrychowicz H."/>
        </authorList>
    </citation>
    <scope>NUCLEOTIDE SEQUENCE [LARGE SCALE GENOMIC DNA]</scope>
    <source>
        <strain evidence="2 3">DSM 14501</strain>
    </source>
</reference>
<dbReference type="InterPro" id="IPR021136">
    <property type="entry name" value="Flagellar_hook_control-like_C"/>
</dbReference>
<dbReference type="AlphaFoldDB" id="A0A1M6LCG1"/>
<keyword evidence="3" id="KW-1185">Reference proteome</keyword>
<proteinExistence type="predicted"/>
<evidence type="ECO:0000259" key="1">
    <source>
        <dbReference type="Pfam" id="PF02120"/>
    </source>
</evidence>
<dbReference type="EMBL" id="FRAJ01000003">
    <property type="protein sequence ID" value="SHJ68852.1"/>
    <property type="molecule type" value="Genomic_DNA"/>
</dbReference>
<dbReference type="Gene3D" id="3.30.750.140">
    <property type="match status" value="1"/>
</dbReference>
<name>A0A1M6LCG1_9FIRM</name>
<dbReference type="STRING" id="1121266.SAMN02745883_00156"/>
<gene>
    <name evidence="2" type="ORF">SAMN02745883_00156</name>
</gene>
<dbReference type="Pfam" id="PF02120">
    <property type="entry name" value="Flg_hook"/>
    <property type="match status" value="1"/>
</dbReference>
<protein>
    <submittedName>
        <fullName evidence="2">Hook-length control protein FliK</fullName>
    </submittedName>
</protein>
<evidence type="ECO:0000313" key="2">
    <source>
        <dbReference type="EMBL" id="SHJ68852.1"/>
    </source>
</evidence>
<dbReference type="CDD" id="cd17470">
    <property type="entry name" value="T3SS_Flik_C"/>
    <property type="match status" value="1"/>
</dbReference>
<dbReference type="RefSeq" id="WP_072965478.1">
    <property type="nucleotide sequence ID" value="NZ_FRAJ01000003.1"/>
</dbReference>
<evidence type="ECO:0000313" key="3">
    <source>
        <dbReference type="Proteomes" id="UP000184082"/>
    </source>
</evidence>
<organism evidence="2 3">
    <name type="scientific">Caminicella sporogenes DSM 14501</name>
    <dbReference type="NCBI Taxonomy" id="1121266"/>
    <lineage>
        <taxon>Bacteria</taxon>
        <taxon>Bacillati</taxon>
        <taxon>Bacillota</taxon>
        <taxon>Clostridia</taxon>
        <taxon>Peptostreptococcales</taxon>
        <taxon>Caminicellaceae</taxon>
        <taxon>Caminicella</taxon>
    </lineage>
</organism>
<feature type="domain" description="Flagellar hook-length control protein-like C-terminal" evidence="1">
    <location>
        <begin position="334"/>
        <end position="411"/>
    </location>
</feature>
<accession>A0A1M6LCG1</accession>